<keyword evidence="4 7" id="KW-0805">Transcription regulation</keyword>
<evidence type="ECO:0000313" key="10">
    <source>
        <dbReference type="Proteomes" id="UP000028945"/>
    </source>
</evidence>
<dbReference type="InterPro" id="IPR020603">
    <property type="entry name" value="MraZ_dom"/>
</dbReference>
<dbReference type="CDD" id="cd16320">
    <property type="entry name" value="MraZ_N"/>
    <property type="match status" value="1"/>
</dbReference>
<comment type="similarity">
    <text evidence="7">Belongs to the MraZ family.</text>
</comment>
<reference evidence="9 10" key="1">
    <citation type="journal article" date="2014" name="BMC Genomics">
        <title>A genomic perspective on a new bacterial genus and species from the Alcaligenaceae family, Basilea psittacipulmonis.</title>
        <authorList>
            <person name="Whiteson K.L."/>
            <person name="Hernandez D."/>
            <person name="Lazarevic V."/>
            <person name="Gaia N."/>
            <person name="Farinelli L."/>
            <person name="Francois P."/>
            <person name="Pilo P."/>
            <person name="Frey J."/>
            <person name="Schrenzel J."/>
        </authorList>
    </citation>
    <scope>NUCLEOTIDE SEQUENCE [LARGE SCALE GENOMIC DNA]</scope>
    <source>
        <strain evidence="9 10">DSM 24701</strain>
    </source>
</reference>
<dbReference type="GO" id="GO:0005737">
    <property type="term" value="C:cytoplasm"/>
    <property type="evidence" value="ECO:0007669"/>
    <property type="project" value="UniProtKB-UniRule"/>
</dbReference>
<keyword evidence="2 7" id="KW-0963">Cytoplasm</keyword>
<dbReference type="KEGG" id="bpsi:IX83_02365"/>
<dbReference type="GO" id="GO:2000143">
    <property type="term" value="P:negative regulation of DNA-templated transcription initiation"/>
    <property type="evidence" value="ECO:0007669"/>
    <property type="project" value="TreeGrafter"/>
</dbReference>
<dbReference type="InterPro" id="IPR037914">
    <property type="entry name" value="SpoVT-AbrB_sf"/>
</dbReference>
<evidence type="ECO:0000256" key="3">
    <source>
        <dbReference type="ARBA" id="ARBA00022737"/>
    </source>
</evidence>
<evidence type="ECO:0000256" key="1">
    <source>
        <dbReference type="ARBA" id="ARBA00013860"/>
    </source>
</evidence>
<dbReference type="InterPro" id="IPR038619">
    <property type="entry name" value="MraZ_sf"/>
</dbReference>
<evidence type="ECO:0000256" key="2">
    <source>
        <dbReference type="ARBA" id="ARBA00022490"/>
    </source>
</evidence>
<evidence type="ECO:0000256" key="6">
    <source>
        <dbReference type="ARBA" id="ARBA00023163"/>
    </source>
</evidence>
<keyword evidence="6 7" id="KW-0804">Transcription</keyword>
<comment type="subunit">
    <text evidence="7">Forms oligomers.</text>
</comment>
<evidence type="ECO:0000256" key="4">
    <source>
        <dbReference type="ARBA" id="ARBA00023015"/>
    </source>
</evidence>
<evidence type="ECO:0000256" key="7">
    <source>
        <dbReference type="HAMAP-Rule" id="MF_01008"/>
    </source>
</evidence>
<accession>A0A077DFY5</accession>
<dbReference type="SUPFAM" id="SSF89447">
    <property type="entry name" value="AbrB/MazE/MraZ-like"/>
    <property type="match status" value="1"/>
</dbReference>
<dbReference type="InterPro" id="IPR003444">
    <property type="entry name" value="MraZ"/>
</dbReference>
<dbReference type="PANTHER" id="PTHR34701:SF1">
    <property type="entry name" value="TRANSCRIPTIONAL REGULATOR MRAZ"/>
    <property type="match status" value="1"/>
</dbReference>
<keyword evidence="9" id="KW-0132">Cell division</keyword>
<dbReference type="InterPro" id="IPR035644">
    <property type="entry name" value="MraZ_C"/>
</dbReference>
<dbReference type="EMBL" id="CP009238">
    <property type="protein sequence ID" value="AIL32312.1"/>
    <property type="molecule type" value="Genomic_DNA"/>
</dbReference>
<keyword evidence="10" id="KW-1185">Reference proteome</keyword>
<dbReference type="HAMAP" id="MF_01008">
    <property type="entry name" value="MraZ"/>
    <property type="match status" value="1"/>
</dbReference>
<dbReference type="GO" id="GO:0051301">
    <property type="term" value="P:cell division"/>
    <property type="evidence" value="ECO:0007669"/>
    <property type="project" value="UniProtKB-KW"/>
</dbReference>
<evidence type="ECO:0000256" key="5">
    <source>
        <dbReference type="ARBA" id="ARBA00023125"/>
    </source>
</evidence>
<feature type="domain" description="SpoVT-AbrB" evidence="8">
    <location>
        <begin position="13"/>
        <end position="59"/>
    </location>
</feature>
<dbReference type="Gene3D" id="3.40.1550.20">
    <property type="entry name" value="Transcriptional regulator MraZ domain"/>
    <property type="match status" value="1"/>
</dbReference>
<organism evidence="9 10">
    <name type="scientific">Basilea psittacipulmonis DSM 24701</name>
    <dbReference type="NCBI Taxonomy" id="1072685"/>
    <lineage>
        <taxon>Bacteria</taxon>
        <taxon>Pseudomonadati</taxon>
        <taxon>Pseudomonadota</taxon>
        <taxon>Betaproteobacteria</taxon>
        <taxon>Burkholderiales</taxon>
        <taxon>Alcaligenaceae</taxon>
        <taxon>Basilea</taxon>
    </lineage>
</organism>
<dbReference type="CDD" id="cd16321">
    <property type="entry name" value="MraZ_C"/>
    <property type="match status" value="1"/>
</dbReference>
<evidence type="ECO:0000259" key="8">
    <source>
        <dbReference type="PROSITE" id="PS51740"/>
    </source>
</evidence>
<gene>
    <name evidence="7" type="primary">mraZ</name>
    <name evidence="9" type="ORF">IX83_02365</name>
</gene>
<name>A0A077DFY5_9BURK</name>
<dbReference type="InterPro" id="IPR035642">
    <property type="entry name" value="MraZ_N"/>
</dbReference>
<dbReference type="OrthoDB" id="9807753at2"/>
<comment type="subcellular location">
    <subcellularLocation>
        <location evidence="7">Cytoplasm</location>
        <location evidence="7">Nucleoid</location>
    </subcellularLocation>
</comment>
<dbReference type="HOGENOM" id="CLU_107907_2_0_4"/>
<dbReference type="GO" id="GO:0009295">
    <property type="term" value="C:nucleoid"/>
    <property type="evidence" value="ECO:0007669"/>
    <property type="project" value="UniProtKB-SubCell"/>
</dbReference>
<evidence type="ECO:0000313" key="9">
    <source>
        <dbReference type="EMBL" id="AIL32312.1"/>
    </source>
</evidence>
<dbReference type="GO" id="GO:0003700">
    <property type="term" value="F:DNA-binding transcription factor activity"/>
    <property type="evidence" value="ECO:0007669"/>
    <property type="project" value="UniProtKB-UniRule"/>
</dbReference>
<keyword evidence="5 7" id="KW-0238">DNA-binding</keyword>
<dbReference type="InterPro" id="IPR007159">
    <property type="entry name" value="SpoVT-AbrB_dom"/>
</dbReference>
<dbReference type="PROSITE" id="PS51740">
    <property type="entry name" value="SPOVT_ABRB"/>
    <property type="match status" value="2"/>
</dbReference>
<dbReference type="NCBIfam" id="TIGR00242">
    <property type="entry name" value="division/cell wall cluster transcriptional repressor MraZ"/>
    <property type="match status" value="1"/>
</dbReference>
<dbReference type="GO" id="GO:0000976">
    <property type="term" value="F:transcription cis-regulatory region binding"/>
    <property type="evidence" value="ECO:0007669"/>
    <property type="project" value="TreeGrafter"/>
</dbReference>
<dbReference type="Proteomes" id="UP000028945">
    <property type="component" value="Chromosome"/>
</dbReference>
<dbReference type="STRING" id="1072685.IX83_02365"/>
<dbReference type="PANTHER" id="PTHR34701">
    <property type="entry name" value="TRANSCRIPTIONAL REGULATOR MRAZ"/>
    <property type="match status" value="1"/>
</dbReference>
<dbReference type="AlphaFoldDB" id="A0A077DFY5"/>
<sequence>MLESGSKVFFQGNSALSLDAKGRMTIPTRYRDYLKDQVHGELTITLNFEGGLMIYPRPEWIRKSEILKELPASKTNVQRILLGSARDVEIDSAGRILIAPELRSQVNIEKDVVLVGMGNRFELWSAEQYAAQLERDKASVLAQGLGDFSL</sequence>
<dbReference type="eggNOG" id="COG2001">
    <property type="taxonomic scope" value="Bacteria"/>
</dbReference>
<keyword evidence="9" id="KW-0131">Cell cycle</keyword>
<protein>
    <recommendedName>
        <fullName evidence="1 7">Transcriptional regulator MraZ</fullName>
    </recommendedName>
</protein>
<dbReference type="Pfam" id="PF02381">
    <property type="entry name" value="MraZ"/>
    <property type="match status" value="2"/>
</dbReference>
<keyword evidence="3" id="KW-0677">Repeat</keyword>
<proteinExistence type="inferred from homology"/>
<feature type="domain" description="SpoVT-AbrB" evidence="8">
    <location>
        <begin position="85"/>
        <end position="128"/>
    </location>
</feature>